<sequence length="212" mass="23001">MTHTTPDPDFRPTRRSQRAAAREEARKHSLLHYLGVSLSAAVLMLMLAVAAAVIGVPALVGGSAMTVLTQSMEPRLPPGTLVVIRPTDPEDIRVGDVVTYQIRSGEAAVVSHRVVSKTYENGELTFLTKGDNNPGNDPEPVHAVQIRGTLWYSLPLLGWVNNVLNGPNRVIVLAVVAGGLFVYAAGVFFTWVRGRRRLARAERTEEDPATAM</sequence>
<evidence type="ECO:0000256" key="5">
    <source>
        <dbReference type="NCBIfam" id="TIGR02228"/>
    </source>
</evidence>
<evidence type="ECO:0000256" key="2">
    <source>
        <dbReference type="ARBA" id="ARBA00022692"/>
    </source>
</evidence>
<keyword evidence="2 7" id="KW-0812">Transmembrane</keyword>
<dbReference type="CDD" id="cd06530">
    <property type="entry name" value="S26_SPase_I"/>
    <property type="match status" value="1"/>
</dbReference>
<evidence type="ECO:0000313" key="8">
    <source>
        <dbReference type="EMBL" id="QBR87599.1"/>
    </source>
</evidence>
<dbReference type="Gene3D" id="2.10.109.10">
    <property type="entry name" value="Umud Fragment, subunit A"/>
    <property type="match status" value="1"/>
</dbReference>
<dbReference type="EC" id="3.4.21.89" evidence="5"/>
<dbReference type="PANTHER" id="PTHR10806:SF6">
    <property type="entry name" value="SIGNAL PEPTIDASE COMPLEX CATALYTIC SUBUNIT SEC11"/>
    <property type="match status" value="1"/>
</dbReference>
<dbReference type="PRINTS" id="PR00728">
    <property type="entry name" value="SIGNALPTASE"/>
</dbReference>
<dbReference type="EMBL" id="CP038266">
    <property type="protein sequence ID" value="QBR87599.1"/>
    <property type="molecule type" value="Genomic_DNA"/>
</dbReference>
<keyword evidence="8" id="KW-0378">Hydrolase</keyword>
<name>A0ABX5SN85_9MICO</name>
<keyword evidence="3 7" id="KW-1133">Transmembrane helix</keyword>
<feature type="compositionally biased region" description="Basic and acidic residues" evidence="6">
    <location>
        <begin position="1"/>
        <end position="12"/>
    </location>
</feature>
<dbReference type="RefSeq" id="WP_135063122.1">
    <property type="nucleotide sequence ID" value="NZ_CP038266.1"/>
</dbReference>
<dbReference type="GO" id="GO:0009003">
    <property type="term" value="F:signal peptidase activity"/>
    <property type="evidence" value="ECO:0007669"/>
    <property type="project" value="UniProtKB-EC"/>
</dbReference>
<accession>A0ABX5SN85</accession>
<dbReference type="SUPFAM" id="SSF51306">
    <property type="entry name" value="LexA/Signal peptidase"/>
    <property type="match status" value="1"/>
</dbReference>
<comment type="subcellular location">
    <subcellularLocation>
        <location evidence="1">Membrane</location>
    </subcellularLocation>
</comment>
<protein>
    <recommendedName>
        <fullName evidence="5">Signal peptidase I</fullName>
        <ecNumber evidence="5">3.4.21.89</ecNumber>
    </recommendedName>
</protein>
<feature type="transmembrane region" description="Helical" evidence="7">
    <location>
        <begin position="30"/>
        <end position="60"/>
    </location>
</feature>
<gene>
    <name evidence="8" type="ORF">E4K62_02125</name>
</gene>
<reference evidence="8 9" key="1">
    <citation type="submission" date="2019-03" db="EMBL/GenBank/DDBJ databases">
        <authorList>
            <person name="Dong K."/>
        </authorList>
    </citation>
    <scope>NUCLEOTIDE SEQUENCE [LARGE SCALE GENOMIC DNA]</scope>
    <source>
        <strain evidence="9">dk512</strain>
    </source>
</reference>
<dbReference type="InterPro" id="IPR036286">
    <property type="entry name" value="LexA/Signal_pep-like_sf"/>
</dbReference>
<dbReference type="PANTHER" id="PTHR10806">
    <property type="entry name" value="SIGNAL PEPTIDASE COMPLEX CATALYTIC SUBUNIT SEC11"/>
    <property type="match status" value="1"/>
</dbReference>
<keyword evidence="4 7" id="KW-0472">Membrane</keyword>
<dbReference type="NCBIfam" id="TIGR02228">
    <property type="entry name" value="sigpep_I_arch"/>
    <property type="match status" value="1"/>
</dbReference>
<keyword evidence="9" id="KW-1185">Reference proteome</keyword>
<evidence type="ECO:0000256" key="7">
    <source>
        <dbReference type="SAM" id="Phobius"/>
    </source>
</evidence>
<feature type="region of interest" description="Disordered" evidence="6">
    <location>
        <begin position="1"/>
        <end position="22"/>
    </location>
</feature>
<evidence type="ECO:0000313" key="9">
    <source>
        <dbReference type="Proteomes" id="UP000295748"/>
    </source>
</evidence>
<dbReference type="Proteomes" id="UP000295748">
    <property type="component" value="Chromosome"/>
</dbReference>
<evidence type="ECO:0000256" key="6">
    <source>
        <dbReference type="SAM" id="MobiDB-lite"/>
    </source>
</evidence>
<feature type="transmembrane region" description="Helical" evidence="7">
    <location>
        <begin position="170"/>
        <end position="192"/>
    </location>
</feature>
<evidence type="ECO:0000256" key="4">
    <source>
        <dbReference type="ARBA" id="ARBA00023136"/>
    </source>
</evidence>
<evidence type="ECO:0000256" key="1">
    <source>
        <dbReference type="ARBA" id="ARBA00004370"/>
    </source>
</evidence>
<proteinExistence type="predicted"/>
<evidence type="ECO:0000256" key="3">
    <source>
        <dbReference type="ARBA" id="ARBA00022989"/>
    </source>
</evidence>
<dbReference type="InterPro" id="IPR001733">
    <property type="entry name" value="Peptidase_S26B"/>
</dbReference>
<organism evidence="8 9">
    <name type="scientific">Microbacterium wangchenii</name>
    <dbReference type="NCBI Taxonomy" id="2541726"/>
    <lineage>
        <taxon>Bacteria</taxon>
        <taxon>Bacillati</taxon>
        <taxon>Actinomycetota</taxon>
        <taxon>Actinomycetes</taxon>
        <taxon>Micrococcales</taxon>
        <taxon>Microbacteriaceae</taxon>
        <taxon>Microbacterium</taxon>
    </lineage>
</organism>
<dbReference type="InterPro" id="IPR019533">
    <property type="entry name" value="Peptidase_S26"/>
</dbReference>